<evidence type="ECO:0000256" key="3">
    <source>
        <dbReference type="RuleBase" id="RU000363"/>
    </source>
</evidence>
<dbReference type="InterPro" id="IPR020904">
    <property type="entry name" value="Sc_DH/Rdtase_CS"/>
</dbReference>
<dbReference type="PANTHER" id="PTHR43391">
    <property type="entry name" value="RETINOL DEHYDROGENASE-RELATED"/>
    <property type="match status" value="1"/>
</dbReference>
<name>A0A6L9XXH2_9MICO</name>
<keyword evidence="2" id="KW-0560">Oxidoreductase</keyword>
<dbReference type="Pfam" id="PF00106">
    <property type="entry name" value="adh_short"/>
    <property type="match status" value="1"/>
</dbReference>
<sequence length="247" mass="25944">MRVEGSVALVTGANRGLGSSFATALLDAGARTVYAGVRDPSSVSDPRLVPIWLDVTDPAQVAAAAESCADVDILVNNAGVMRASPFIAASSIDGARDEMEVNYFGMLTLCRAFAPVLDRNGGGAIVNMLSAASWVTPTATGSYAGSKAAAWALTNGVRVELRSQGTLVVAVHAGFIDTDMAARVHVAKLDPGVVARMVVDALRSDTEEVLADDETRAIKAALPHALETLYPPIQARWDERHPRPPRP</sequence>
<organism evidence="4 5">
    <name type="scientific">Leifsonia tongyongensis</name>
    <dbReference type="NCBI Taxonomy" id="1268043"/>
    <lineage>
        <taxon>Bacteria</taxon>
        <taxon>Bacillati</taxon>
        <taxon>Actinomycetota</taxon>
        <taxon>Actinomycetes</taxon>
        <taxon>Micrococcales</taxon>
        <taxon>Microbacteriaceae</taxon>
        <taxon>Leifsonia</taxon>
    </lineage>
</organism>
<gene>
    <name evidence="4" type="ORF">G3T36_09600</name>
</gene>
<dbReference type="PROSITE" id="PS00061">
    <property type="entry name" value="ADH_SHORT"/>
    <property type="match status" value="1"/>
</dbReference>
<comment type="caution">
    <text evidence="4">The sequence shown here is derived from an EMBL/GenBank/DDBJ whole genome shotgun (WGS) entry which is preliminary data.</text>
</comment>
<dbReference type="Gene3D" id="3.40.50.720">
    <property type="entry name" value="NAD(P)-binding Rossmann-like Domain"/>
    <property type="match status" value="1"/>
</dbReference>
<dbReference type="SUPFAM" id="SSF51735">
    <property type="entry name" value="NAD(P)-binding Rossmann-fold domains"/>
    <property type="match status" value="1"/>
</dbReference>
<dbReference type="PRINTS" id="PR00081">
    <property type="entry name" value="GDHRDH"/>
</dbReference>
<evidence type="ECO:0000313" key="4">
    <source>
        <dbReference type="EMBL" id="NEN06130.1"/>
    </source>
</evidence>
<comment type="similarity">
    <text evidence="1 3">Belongs to the short-chain dehydrogenases/reductases (SDR) family.</text>
</comment>
<proteinExistence type="inferred from homology"/>
<dbReference type="PANTHER" id="PTHR43391:SF91">
    <property type="entry name" value="OS04G0390700 PROTEIN"/>
    <property type="match status" value="1"/>
</dbReference>
<dbReference type="InterPro" id="IPR002347">
    <property type="entry name" value="SDR_fam"/>
</dbReference>
<dbReference type="PRINTS" id="PR00080">
    <property type="entry name" value="SDRFAMILY"/>
</dbReference>
<dbReference type="GO" id="GO:0016491">
    <property type="term" value="F:oxidoreductase activity"/>
    <property type="evidence" value="ECO:0007669"/>
    <property type="project" value="UniProtKB-KW"/>
</dbReference>
<evidence type="ECO:0000313" key="5">
    <source>
        <dbReference type="Proteomes" id="UP000474967"/>
    </source>
</evidence>
<reference evidence="4 5" key="1">
    <citation type="journal article" date="2014" name="J. Microbiol.">
        <title>Diaminobutyricibacter tongyongensis gen. nov., sp. nov. and Homoserinibacter gongjuensis gen. nov., sp. nov. belong to the family Microbacteriaceae.</title>
        <authorList>
            <person name="Kim S.J."/>
            <person name="Ahn J.H."/>
            <person name="Weon H.Y."/>
            <person name="Hamada M."/>
            <person name="Suzuki K."/>
            <person name="Kwon S.W."/>
        </authorList>
    </citation>
    <scope>NUCLEOTIDE SEQUENCE [LARGE SCALE GENOMIC DNA]</scope>
    <source>
        <strain evidence="4 5">NBRC 108724</strain>
    </source>
</reference>
<evidence type="ECO:0000256" key="1">
    <source>
        <dbReference type="ARBA" id="ARBA00006484"/>
    </source>
</evidence>
<dbReference type="NCBIfam" id="NF006119">
    <property type="entry name" value="PRK08264.1-5"/>
    <property type="match status" value="1"/>
</dbReference>
<accession>A0A6L9XXH2</accession>
<dbReference type="Proteomes" id="UP000474967">
    <property type="component" value="Unassembled WGS sequence"/>
</dbReference>
<dbReference type="InterPro" id="IPR036291">
    <property type="entry name" value="NAD(P)-bd_dom_sf"/>
</dbReference>
<protein>
    <submittedName>
        <fullName evidence="4">SDR family oxidoreductase</fullName>
    </submittedName>
</protein>
<dbReference type="AlphaFoldDB" id="A0A6L9XXH2"/>
<dbReference type="GO" id="GO:0005829">
    <property type="term" value="C:cytosol"/>
    <property type="evidence" value="ECO:0007669"/>
    <property type="project" value="TreeGrafter"/>
</dbReference>
<dbReference type="RefSeq" id="WP_163289577.1">
    <property type="nucleotide sequence ID" value="NZ_JAAGWY010000002.1"/>
</dbReference>
<keyword evidence="5" id="KW-1185">Reference proteome</keyword>
<dbReference type="EMBL" id="JAAGWY010000002">
    <property type="protein sequence ID" value="NEN06130.1"/>
    <property type="molecule type" value="Genomic_DNA"/>
</dbReference>
<evidence type="ECO:0000256" key="2">
    <source>
        <dbReference type="ARBA" id="ARBA00023002"/>
    </source>
</evidence>